<organism evidence="4 5">
    <name type="scientific">Allonocardiopsis opalescens</name>
    <dbReference type="NCBI Taxonomy" id="1144618"/>
    <lineage>
        <taxon>Bacteria</taxon>
        <taxon>Bacillati</taxon>
        <taxon>Actinomycetota</taxon>
        <taxon>Actinomycetes</taxon>
        <taxon>Streptosporangiales</taxon>
        <taxon>Allonocardiopsis</taxon>
    </lineage>
</organism>
<dbReference type="Proteomes" id="UP000237846">
    <property type="component" value="Unassembled WGS sequence"/>
</dbReference>
<feature type="transmembrane region" description="Helical" evidence="2">
    <location>
        <begin position="392"/>
        <end position="415"/>
    </location>
</feature>
<dbReference type="AlphaFoldDB" id="A0A2T0QCL6"/>
<dbReference type="RefSeq" id="WP_106237553.1">
    <property type="nucleotide sequence ID" value="NZ_PVZC01000001.1"/>
</dbReference>
<gene>
    <name evidence="4" type="ORF">CLV72_101176</name>
</gene>
<keyword evidence="2" id="KW-0812">Transmembrane</keyword>
<dbReference type="Pfam" id="PF01757">
    <property type="entry name" value="Acyl_transf_3"/>
    <property type="match status" value="1"/>
</dbReference>
<feature type="transmembrane region" description="Helical" evidence="2">
    <location>
        <begin position="244"/>
        <end position="264"/>
    </location>
</feature>
<accession>A0A2T0QCL6</accession>
<feature type="transmembrane region" description="Helical" evidence="2">
    <location>
        <begin position="83"/>
        <end position="100"/>
    </location>
</feature>
<sequence length="451" mass="48334">MAVPPGPLGSPDSPDSTPTEPSPAVASGGPADAGLPQIRGHHPALDGVRAVAALLVLVFHVAVETGAALAPGFWGGVLARGEIGVPLFFALSGLLLYRPWARAALAAGPGPHTAGYLWRRALRVLPAYWLVVAAAMLLWSREWLDDPLTWLTLLTLTFTYDLDPWWYGLGPQGLGQMWSLAVEASYYLLLPLIAAALTWYAARGGASVAARGRRLLTGLGVLSAVSLAAVAVQFFAFAEPLTEMYAWLPRTLVLFAVGMLLAVLSEWAWLERGAADGADGPVRRFCRTIGATAGICWLIALGAYLIGATPLTGPRFVGVDSFWTGVFETVTSTAVAFFFVAPLALGAPGRGWAWRLLAHPVMRYLGRISYGVFLWQFVVLYGWRAFTGDEPFTGSLLFDLVPVAAGTIVLAHLTYRWVEEPLRRRYAHRGPGARRGPAPERTGRAGVTPPG</sequence>
<evidence type="ECO:0000313" key="4">
    <source>
        <dbReference type="EMBL" id="PRY01593.1"/>
    </source>
</evidence>
<dbReference type="OrthoDB" id="5242306at2"/>
<feature type="transmembrane region" description="Helical" evidence="2">
    <location>
        <begin position="121"/>
        <end position="140"/>
    </location>
</feature>
<dbReference type="GO" id="GO:0016020">
    <property type="term" value="C:membrane"/>
    <property type="evidence" value="ECO:0007669"/>
    <property type="project" value="TreeGrafter"/>
</dbReference>
<comment type="caution">
    <text evidence="4">The sequence shown here is derived from an EMBL/GenBank/DDBJ whole genome shotgun (WGS) entry which is preliminary data.</text>
</comment>
<dbReference type="PANTHER" id="PTHR23028">
    <property type="entry name" value="ACETYLTRANSFERASE"/>
    <property type="match status" value="1"/>
</dbReference>
<keyword evidence="2" id="KW-0472">Membrane</keyword>
<feature type="transmembrane region" description="Helical" evidence="2">
    <location>
        <begin position="368"/>
        <end position="386"/>
    </location>
</feature>
<feature type="transmembrane region" description="Helical" evidence="2">
    <location>
        <begin position="214"/>
        <end position="238"/>
    </location>
</feature>
<evidence type="ECO:0000256" key="2">
    <source>
        <dbReference type="SAM" id="Phobius"/>
    </source>
</evidence>
<evidence type="ECO:0000256" key="1">
    <source>
        <dbReference type="SAM" id="MobiDB-lite"/>
    </source>
</evidence>
<feature type="transmembrane region" description="Helical" evidence="2">
    <location>
        <begin position="184"/>
        <end position="202"/>
    </location>
</feature>
<dbReference type="PANTHER" id="PTHR23028:SF53">
    <property type="entry name" value="ACYL_TRANSF_3 DOMAIN-CONTAINING PROTEIN"/>
    <property type="match status" value="1"/>
</dbReference>
<feature type="region of interest" description="Disordered" evidence="1">
    <location>
        <begin position="1"/>
        <end position="33"/>
    </location>
</feature>
<keyword evidence="5" id="KW-1185">Reference proteome</keyword>
<evidence type="ECO:0000313" key="5">
    <source>
        <dbReference type="Proteomes" id="UP000237846"/>
    </source>
</evidence>
<dbReference type="InterPro" id="IPR002656">
    <property type="entry name" value="Acyl_transf_3_dom"/>
</dbReference>
<feature type="region of interest" description="Disordered" evidence="1">
    <location>
        <begin position="428"/>
        <end position="451"/>
    </location>
</feature>
<dbReference type="EMBL" id="PVZC01000001">
    <property type="protein sequence ID" value="PRY01593.1"/>
    <property type="molecule type" value="Genomic_DNA"/>
</dbReference>
<name>A0A2T0QCL6_9ACTN</name>
<evidence type="ECO:0000259" key="3">
    <source>
        <dbReference type="Pfam" id="PF01757"/>
    </source>
</evidence>
<protein>
    <submittedName>
        <fullName evidence="4">Peptidoglycan/LPS O-acetylase OafA/YrhL</fullName>
    </submittedName>
</protein>
<proteinExistence type="predicted"/>
<feature type="transmembrane region" description="Helical" evidence="2">
    <location>
        <begin position="285"/>
        <end position="306"/>
    </location>
</feature>
<feature type="transmembrane region" description="Helical" evidence="2">
    <location>
        <begin position="326"/>
        <end position="347"/>
    </location>
</feature>
<feature type="transmembrane region" description="Helical" evidence="2">
    <location>
        <begin position="47"/>
        <end position="63"/>
    </location>
</feature>
<reference evidence="4 5" key="1">
    <citation type="submission" date="2018-03" db="EMBL/GenBank/DDBJ databases">
        <title>Genomic Encyclopedia of Archaeal and Bacterial Type Strains, Phase II (KMG-II): from individual species to whole genera.</title>
        <authorList>
            <person name="Goeker M."/>
        </authorList>
    </citation>
    <scope>NUCLEOTIDE SEQUENCE [LARGE SCALE GENOMIC DNA]</scope>
    <source>
        <strain evidence="4 5">DSM 45601</strain>
    </source>
</reference>
<keyword evidence="2" id="KW-1133">Transmembrane helix</keyword>
<dbReference type="GO" id="GO:0016747">
    <property type="term" value="F:acyltransferase activity, transferring groups other than amino-acyl groups"/>
    <property type="evidence" value="ECO:0007669"/>
    <property type="project" value="InterPro"/>
</dbReference>
<dbReference type="InterPro" id="IPR050879">
    <property type="entry name" value="Acyltransferase_3"/>
</dbReference>
<dbReference type="GO" id="GO:0009103">
    <property type="term" value="P:lipopolysaccharide biosynthetic process"/>
    <property type="evidence" value="ECO:0007669"/>
    <property type="project" value="TreeGrafter"/>
</dbReference>
<feature type="domain" description="Acyltransferase 3" evidence="3">
    <location>
        <begin position="44"/>
        <end position="411"/>
    </location>
</feature>
<feature type="compositionally biased region" description="Low complexity" evidence="1">
    <location>
        <begin position="9"/>
        <end position="23"/>
    </location>
</feature>